<evidence type="ECO:0000313" key="2">
    <source>
        <dbReference type="EMBL" id="EXI69437.1"/>
    </source>
</evidence>
<comment type="caution">
    <text evidence="2">The sequence shown here is derived from an EMBL/GenBank/DDBJ whole genome shotgun (WGS) entry which is preliminary data.</text>
</comment>
<dbReference type="STRING" id="1454001.AW08_00649"/>
<evidence type="ECO:0000313" key="3">
    <source>
        <dbReference type="Proteomes" id="UP000020218"/>
    </source>
</evidence>
<dbReference type="SUPFAM" id="SSF52129">
    <property type="entry name" value="Caspase-like"/>
    <property type="match status" value="1"/>
</dbReference>
<proteinExistence type="predicted"/>
<dbReference type="AlphaFoldDB" id="A0A011NXS0"/>
<dbReference type="InterPro" id="IPR006311">
    <property type="entry name" value="TAT_signal"/>
</dbReference>
<dbReference type="Gene3D" id="3.40.50.1460">
    <property type="match status" value="1"/>
</dbReference>
<dbReference type="GO" id="GO:0004197">
    <property type="term" value="F:cysteine-type endopeptidase activity"/>
    <property type="evidence" value="ECO:0007669"/>
    <property type="project" value="InterPro"/>
</dbReference>
<dbReference type="Proteomes" id="UP000020218">
    <property type="component" value="Unassembled WGS sequence"/>
</dbReference>
<dbReference type="InterPro" id="IPR029030">
    <property type="entry name" value="Caspase-like_dom_sf"/>
</dbReference>
<evidence type="ECO:0000259" key="1">
    <source>
        <dbReference type="Pfam" id="PF00656"/>
    </source>
</evidence>
<accession>A0A011NXS0</accession>
<dbReference type="Pfam" id="PF00656">
    <property type="entry name" value="Peptidase_C14"/>
    <property type="match status" value="1"/>
</dbReference>
<dbReference type="InterPro" id="IPR052039">
    <property type="entry name" value="Caspase-related_regulators"/>
</dbReference>
<dbReference type="InterPro" id="IPR011600">
    <property type="entry name" value="Pept_C14_caspase"/>
</dbReference>
<dbReference type="PANTHER" id="PTHR22576">
    <property type="entry name" value="MUCOSA ASSOCIATED LYMPHOID TISSUE LYMPHOMA TRANSLOCATION PROTEIN 1/PARACASPASE"/>
    <property type="match status" value="1"/>
</dbReference>
<dbReference type="PROSITE" id="PS51318">
    <property type="entry name" value="TAT"/>
    <property type="match status" value="1"/>
</dbReference>
<reference evidence="2" key="1">
    <citation type="submission" date="2014-02" db="EMBL/GenBank/DDBJ databases">
        <title>Expanding our view of genomic diversity in Candidatus Accumulibacter clades.</title>
        <authorList>
            <person name="Skennerton C.T."/>
            <person name="Barr J.J."/>
            <person name="Slater F.R."/>
            <person name="Bond P.L."/>
            <person name="Tyson G.W."/>
        </authorList>
    </citation>
    <scope>NUCLEOTIDE SEQUENCE [LARGE SCALE GENOMIC DNA]</scope>
</reference>
<gene>
    <name evidence="2" type="ORF">AW08_00649</name>
</gene>
<dbReference type="PANTHER" id="PTHR22576:SF37">
    <property type="entry name" value="MUCOSA-ASSOCIATED LYMPHOID TISSUE LYMPHOMA TRANSLOCATION PROTEIN 1"/>
    <property type="match status" value="1"/>
</dbReference>
<dbReference type="PATRIC" id="fig|1454001.3.peg.628"/>
<sequence length="477" mass="51376">MRAPASIHGRSLRASPSRRRFLARAAGILLSSQIGLATRCAVAAGEADAAAQTGGRDAGHTPGHRIALLICCGSYPDGKSIQPARKNGRDLEAALRLHGFDVQVENDVDRARFAAAVDRFGKRMGGLPDDGRGIGIVYFCGHGMQYEGRNYLLPSGVASDDPKAKEKSVNLQDEVLAAFPQRYPGLGVAVIDACRDGISEDEKTGAFNYSTAPTGCIVAFSASAGQVSLSPSDPNQNSFYTRELVHVLTNVDQEISFADIFEFTRLRVARTMSNHSLAIIRKLAQRPHITTGRTGVFRLGKARATSGPRTAEDDAFEAVLAAPTPADIKKAAESFLRSYPEGRYEPQTRVALAGAEDALRALSSRFVRLSLSAFRVSSSDERFAEDMRKALRGDKDAAARIADSYRLGSGDLAANPARSEQWLRYSGLLGNAIACYQLYRQLAQKGDPDAEFFGPEAVRLGYQPPKGLCGSRKSDVC</sequence>
<organism evidence="2 3">
    <name type="scientific">Candidatus Accumulibacter adjunctus</name>
    <dbReference type="NCBI Taxonomy" id="1454001"/>
    <lineage>
        <taxon>Bacteria</taxon>
        <taxon>Pseudomonadati</taxon>
        <taxon>Pseudomonadota</taxon>
        <taxon>Betaproteobacteria</taxon>
        <taxon>Candidatus Accumulibacter</taxon>
    </lineage>
</organism>
<keyword evidence="3" id="KW-1185">Reference proteome</keyword>
<dbReference type="EMBL" id="JFAX01000002">
    <property type="protein sequence ID" value="EXI69437.1"/>
    <property type="molecule type" value="Genomic_DNA"/>
</dbReference>
<name>A0A011NXS0_9PROT</name>
<dbReference type="GO" id="GO:0006508">
    <property type="term" value="P:proteolysis"/>
    <property type="evidence" value="ECO:0007669"/>
    <property type="project" value="InterPro"/>
</dbReference>
<feature type="domain" description="Peptidase C14 caspase" evidence="1">
    <location>
        <begin position="65"/>
        <end position="291"/>
    </location>
</feature>
<protein>
    <recommendedName>
        <fullName evidence="1">Peptidase C14 caspase domain-containing protein</fullName>
    </recommendedName>
</protein>